<keyword evidence="1" id="KW-0479">Metal-binding</keyword>
<evidence type="ECO:0000313" key="2">
    <source>
        <dbReference type="EMBL" id="KRL95000.1"/>
    </source>
</evidence>
<reference evidence="2 3" key="1">
    <citation type="journal article" date="2015" name="Genome Announc.">
        <title>Expanding the biotechnology potential of lactobacilli through comparative genomics of 213 strains and associated genera.</title>
        <authorList>
            <person name="Sun Z."/>
            <person name="Harris H.M."/>
            <person name="McCann A."/>
            <person name="Guo C."/>
            <person name="Argimon S."/>
            <person name="Zhang W."/>
            <person name="Yang X."/>
            <person name="Jeffery I.B."/>
            <person name="Cooney J.C."/>
            <person name="Kagawa T.F."/>
            <person name="Liu W."/>
            <person name="Song Y."/>
            <person name="Salvetti E."/>
            <person name="Wrobel A."/>
            <person name="Rasinkangas P."/>
            <person name="Parkhill J."/>
            <person name="Rea M.C."/>
            <person name="O'Sullivan O."/>
            <person name="Ritari J."/>
            <person name="Douillard F.P."/>
            <person name="Paul Ross R."/>
            <person name="Yang R."/>
            <person name="Briner A.E."/>
            <person name="Felis G.E."/>
            <person name="de Vos W.M."/>
            <person name="Barrangou R."/>
            <person name="Klaenhammer T.R."/>
            <person name="Caufield P.W."/>
            <person name="Cui Y."/>
            <person name="Zhang H."/>
            <person name="O'Toole P.W."/>
        </authorList>
    </citation>
    <scope>NUCLEOTIDE SEQUENCE [LARGE SCALE GENOMIC DNA]</scope>
    <source>
        <strain evidence="2 3">DSM 18793</strain>
    </source>
</reference>
<dbReference type="PATRIC" id="fig|1423742.4.peg.1087"/>
<dbReference type="OrthoDB" id="9807664at2"/>
<dbReference type="PANTHER" id="PTHR30037:SF4">
    <property type="entry name" value="DNA-3-METHYLADENINE GLYCOSYLASE I"/>
    <property type="match status" value="1"/>
</dbReference>
<dbReference type="RefSeq" id="WP_056995511.1">
    <property type="nucleotide sequence ID" value="NZ_AZGC01000026.1"/>
</dbReference>
<dbReference type="SUPFAM" id="SSF48150">
    <property type="entry name" value="DNA-glycosylase"/>
    <property type="match status" value="1"/>
</dbReference>
<feature type="binding site" evidence="1">
    <location>
        <position position="181"/>
    </location>
    <ligand>
        <name>Zn(2+)</name>
        <dbReference type="ChEBI" id="CHEBI:29105"/>
    </ligand>
</feature>
<feature type="binding site" evidence="1">
    <location>
        <position position="7"/>
    </location>
    <ligand>
        <name>Zn(2+)</name>
        <dbReference type="ChEBI" id="CHEBI:29105"/>
    </ligand>
</feature>
<dbReference type="Proteomes" id="UP000051084">
    <property type="component" value="Unassembled WGS sequence"/>
</dbReference>
<proteinExistence type="predicted"/>
<dbReference type="InterPro" id="IPR011257">
    <property type="entry name" value="DNA_glycosylase"/>
</dbReference>
<sequence>MENQSRCPWAQTSELMQTYHDQEWGKLNLNEDYLYEMMVLESFQAGLSWEIVLKKRAAFRQAFANFEVAKVAGFTETDIANLLQNPGIIRHRGKIEAAINNAQILIAWHQQGQTLGALLTELIPASIINYPATMADVPSQTAVAQTVAKALKKAGFKFMGPVTTYSYLQAIGLVNDHLVSCQFKEGAK</sequence>
<dbReference type="PANTHER" id="PTHR30037">
    <property type="entry name" value="DNA-3-METHYLADENINE GLYCOSYLASE 1"/>
    <property type="match status" value="1"/>
</dbReference>
<dbReference type="InterPro" id="IPR052891">
    <property type="entry name" value="DNA-3mA_glycosylase"/>
</dbReference>
<evidence type="ECO:0000313" key="3">
    <source>
        <dbReference type="Proteomes" id="UP000051084"/>
    </source>
</evidence>
<dbReference type="STRING" id="417373.GCA_001570685_00199"/>
<feature type="binding site" evidence="1">
    <location>
        <position position="177"/>
    </location>
    <ligand>
        <name>Zn(2+)</name>
        <dbReference type="ChEBI" id="CHEBI:29105"/>
    </ligand>
</feature>
<dbReference type="AlphaFoldDB" id="A0A0R1UUD0"/>
<dbReference type="Gene3D" id="1.10.340.30">
    <property type="entry name" value="Hypothetical protein, domain 2"/>
    <property type="match status" value="1"/>
</dbReference>
<keyword evidence="1" id="KW-0862">Zinc</keyword>
<name>A0A0R1UUD0_9LACO</name>
<evidence type="ECO:0000256" key="1">
    <source>
        <dbReference type="PIRSR" id="PIRSR605019-1"/>
    </source>
</evidence>
<keyword evidence="3" id="KW-1185">Reference proteome</keyword>
<protein>
    <submittedName>
        <fullName evidence="2">3-methyladenine DNA glycosylase</fullName>
    </submittedName>
</protein>
<gene>
    <name evidence="2" type="ORF">FC21_GL001045</name>
</gene>
<dbReference type="GO" id="GO:0008725">
    <property type="term" value="F:DNA-3-methyladenine glycosylase activity"/>
    <property type="evidence" value="ECO:0007669"/>
    <property type="project" value="InterPro"/>
</dbReference>
<organism evidence="2 3">
    <name type="scientific">Limosilactobacillus equigenerosi DSM 18793 = JCM 14505</name>
    <dbReference type="NCBI Taxonomy" id="1423742"/>
    <lineage>
        <taxon>Bacteria</taxon>
        <taxon>Bacillati</taxon>
        <taxon>Bacillota</taxon>
        <taxon>Bacilli</taxon>
        <taxon>Lactobacillales</taxon>
        <taxon>Lactobacillaceae</taxon>
        <taxon>Limosilactobacillus</taxon>
    </lineage>
</organism>
<dbReference type="GO" id="GO:0006284">
    <property type="term" value="P:base-excision repair"/>
    <property type="evidence" value="ECO:0007669"/>
    <property type="project" value="InterPro"/>
</dbReference>
<dbReference type="Pfam" id="PF03352">
    <property type="entry name" value="Adenine_glyco"/>
    <property type="match status" value="1"/>
</dbReference>
<dbReference type="EMBL" id="AZGC01000026">
    <property type="protein sequence ID" value="KRL95000.1"/>
    <property type="molecule type" value="Genomic_DNA"/>
</dbReference>
<feature type="binding site" evidence="1">
    <location>
        <position position="20"/>
    </location>
    <ligand>
        <name>Zn(2+)</name>
        <dbReference type="ChEBI" id="CHEBI:29105"/>
    </ligand>
</feature>
<comment type="caution">
    <text evidence="2">The sequence shown here is derived from an EMBL/GenBank/DDBJ whole genome shotgun (WGS) entry which is preliminary data.</text>
</comment>
<dbReference type="InterPro" id="IPR005019">
    <property type="entry name" value="Adenine_glyco"/>
</dbReference>
<dbReference type="GO" id="GO:0046872">
    <property type="term" value="F:metal ion binding"/>
    <property type="evidence" value="ECO:0007669"/>
    <property type="project" value="UniProtKB-KW"/>
</dbReference>
<accession>A0A0R1UUD0</accession>